<organism evidence="3 4">
    <name type="scientific">Faecalibacterium prausnitzii</name>
    <dbReference type="NCBI Taxonomy" id="853"/>
    <lineage>
        <taxon>Bacteria</taxon>
        <taxon>Bacillati</taxon>
        <taxon>Bacillota</taxon>
        <taxon>Clostridia</taxon>
        <taxon>Eubacteriales</taxon>
        <taxon>Oscillospiraceae</taxon>
        <taxon>Faecalibacterium</taxon>
    </lineage>
</organism>
<evidence type="ECO:0000256" key="1">
    <source>
        <dbReference type="SAM" id="MobiDB-lite"/>
    </source>
</evidence>
<feature type="signal peptide" evidence="2">
    <location>
        <begin position="1"/>
        <end position="20"/>
    </location>
</feature>
<evidence type="ECO:0000313" key="4">
    <source>
        <dbReference type="Proteomes" id="UP000095649"/>
    </source>
</evidence>
<protein>
    <submittedName>
        <fullName evidence="3">Uncharacterized protein</fullName>
    </submittedName>
</protein>
<feature type="chain" id="PRO_5038785326" evidence="2">
    <location>
        <begin position="21"/>
        <end position="358"/>
    </location>
</feature>
<keyword evidence="2" id="KW-0732">Signal</keyword>
<sequence>MKKIKLLAALLALTIGLAGCGGSSKGGSRPASSASKNKLDGDNMTAPSTQEQEYEEPEDVAYMRLLAGEDEYRACVLYLGGSYEVTTDVQKVLDSQTDLRDLWSFVYDIPQDHWVVAPDGGCDLYCIFPQDPDATLFVYETSLTDDAENPLKRGKQLYYSEDGQPILLLCNISDIAPNTEVELYPSTGEKLVFSPFLSGENGHLVQTDGVCDFTIYPEGDDWETDTSPWSLEGNWLETGRDTDEGYFDTDPADADRMCFLPTDADTEGSQLPLTASYITPYPELNVEEADLFYQEGTPEVPFRSNQEWYATFTGENGSRYAVTLEDEDTLALKVYLDGQESYLSLVNTVYFARQEAMG</sequence>
<feature type="region of interest" description="Disordered" evidence="1">
    <location>
        <begin position="21"/>
        <end position="55"/>
    </location>
</feature>
<dbReference type="OrthoDB" id="1856903at2"/>
<dbReference type="RefSeq" id="WP_055185697.1">
    <property type="nucleotide sequence ID" value="NZ_CYXN01000006.1"/>
</dbReference>
<dbReference type="AlphaFoldDB" id="A0A173SML5"/>
<dbReference type="EMBL" id="CYXN01000006">
    <property type="protein sequence ID" value="CUM91601.1"/>
    <property type="molecule type" value="Genomic_DNA"/>
</dbReference>
<gene>
    <name evidence="3" type="ORF">ERS852582_01116</name>
</gene>
<name>A0A173SML5_9FIRM</name>
<evidence type="ECO:0000313" key="3">
    <source>
        <dbReference type="EMBL" id="CUM91601.1"/>
    </source>
</evidence>
<accession>A0A173SML5</accession>
<proteinExistence type="predicted"/>
<dbReference type="Proteomes" id="UP000095649">
    <property type="component" value="Unassembled WGS sequence"/>
</dbReference>
<dbReference type="PROSITE" id="PS51257">
    <property type="entry name" value="PROKAR_LIPOPROTEIN"/>
    <property type="match status" value="1"/>
</dbReference>
<reference evidence="3 4" key="1">
    <citation type="submission" date="2015-09" db="EMBL/GenBank/DDBJ databases">
        <authorList>
            <consortium name="Pathogen Informatics"/>
        </authorList>
    </citation>
    <scope>NUCLEOTIDE SEQUENCE [LARGE SCALE GENOMIC DNA]</scope>
    <source>
        <strain evidence="3 4">2789STDY5834970</strain>
    </source>
</reference>
<evidence type="ECO:0000256" key="2">
    <source>
        <dbReference type="SAM" id="SignalP"/>
    </source>
</evidence>